<dbReference type="OrthoDB" id="1273722at2"/>
<organism evidence="2 3">
    <name type="scientific">Flavobacterium crocinum</name>
    <dbReference type="NCBI Taxonomy" id="2183896"/>
    <lineage>
        <taxon>Bacteria</taxon>
        <taxon>Pseudomonadati</taxon>
        <taxon>Bacteroidota</taxon>
        <taxon>Flavobacteriia</taxon>
        <taxon>Flavobacteriales</taxon>
        <taxon>Flavobacteriaceae</taxon>
        <taxon>Flavobacterium</taxon>
    </lineage>
</organism>
<proteinExistence type="predicted"/>
<evidence type="ECO:0000259" key="1">
    <source>
        <dbReference type="Pfam" id="PF04738"/>
    </source>
</evidence>
<dbReference type="KEGG" id="fcr:HYN56_16490"/>
<dbReference type="Pfam" id="PF04738">
    <property type="entry name" value="Lant_dehydr_N"/>
    <property type="match status" value="1"/>
</dbReference>
<keyword evidence="3" id="KW-1185">Reference proteome</keyword>
<evidence type="ECO:0000313" key="3">
    <source>
        <dbReference type="Proteomes" id="UP000245250"/>
    </source>
</evidence>
<feature type="domain" description="Lantibiotic dehydratase N-terminal" evidence="1">
    <location>
        <begin position="46"/>
        <end position="695"/>
    </location>
</feature>
<sequence>MNNKFPYKNFPSYILRAPLLSFTEFEKLTRDFEINNDELKKLCNSSVVKEAIFLASVPLYKEMEKWLGGLDMPQKKVEKLKESLLKYISRMCSRCTPFGLFAGVAVGKFEDISEIEFNEPQFNGRTTRLDMNYLVWLSQKIAVIHDIKRELKYFPNNSIYRVGNKIRYIEYNYLNNKRLHQISEVDCTNYLDEIINRATEGVLLNDLVLILCKYGAEKNQATEFIEELIKNQLLFSELEPSISGPDMLKQILSVLEKMDKAEFTTEKLRQIRLSLNRLDRKFFNDIKSYQDLKKLIEDFIGNPIGDENLLQTDFLLKPVRNTLDTKVIKSIFKAFTILNKLTPVHENSTLSQFKHAFIRRYGDREVNLTHALDNEIGIGYVQNGFNADINPLLDNLSFFKKQNKGNVNWTNIQLYFVTLIQKVNNEQNIIKLTKNDFNDLEVDWNDFADTVSFCVEVIYEDGISKIKLGHGASLGAADMLGRFSHLGDELESYVKEVIKVESNLKKEYTIAEVVHLPESRVGNVLMRPDFREFEIPYLARSIKETEKQIKIEDLMVSVKDDSLVLRCRRTNRFIFPRLTTAHNYAANSLPIYHFLSDFKNQDTRYGVNLDLNPLHTIFDFIPRIEYEEIILHEASWLIKKEHIEETFDMENNDEAVFNYVKKLRTKFNLPKFVLLNEGNSKILVNLENINSIKILLNIVKSKESFQISEFLYKKDSIVRRNKEKFTNEIIIGLYKDQS</sequence>
<dbReference type="RefSeq" id="WP_109193183.1">
    <property type="nucleotide sequence ID" value="NZ_CP029255.1"/>
</dbReference>
<reference evidence="2 3" key="1">
    <citation type="submission" date="2018-05" db="EMBL/GenBank/DDBJ databases">
        <title>Genome sequencing of Flavobacterium sp. HYN0056.</title>
        <authorList>
            <person name="Yi H."/>
            <person name="Baek C."/>
        </authorList>
    </citation>
    <scope>NUCLEOTIDE SEQUENCE [LARGE SCALE GENOMIC DNA]</scope>
    <source>
        <strain evidence="2 3">HYN0056</strain>
    </source>
</reference>
<dbReference type="AlphaFoldDB" id="A0A2S1YPK4"/>
<dbReference type="EMBL" id="CP029255">
    <property type="protein sequence ID" value="AWK05748.1"/>
    <property type="molecule type" value="Genomic_DNA"/>
</dbReference>
<dbReference type="Proteomes" id="UP000245250">
    <property type="component" value="Chromosome"/>
</dbReference>
<name>A0A2S1YPK4_9FLAO</name>
<accession>A0A2S1YPK4</accession>
<evidence type="ECO:0000313" key="2">
    <source>
        <dbReference type="EMBL" id="AWK05748.1"/>
    </source>
</evidence>
<dbReference type="InterPro" id="IPR006827">
    <property type="entry name" value="Lant_deHydtase_N"/>
</dbReference>
<gene>
    <name evidence="2" type="ORF">HYN56_16490</name>
</gene>
<protein>
    <recommendedName>
        <fullName evidence="1">Lantibiotic dehydratase N-terminal domain-containing protein</fullName>
    </recommendedName>
</protein>